<dbReference type="EMBL" id="JBHTKB010000002">
    <property type="protein sequence ID" value="MFD0913879.1"/>
    <property type="molecule type" value="Genomic_DNA"/>
</dbReference>
<evidence type="ECO:0000313" key="5">
    <source>
        <dbReference type="Proteomes" id="UP001597128"/>
    </source>
</evidence>
<sequence>MELDVINDSRDHRDLDPSAQHQNIQPGLETEMNPRPQYIDPSYKSALKLEGKVALITGGDSGIGRAVAVHFGAEGANVVINYLSDEEDEDAQKTLSLIESYGGKAISVQGDVSDETFCQSLIEKTVGTFGKLDIVVNNAAQQYPQDSIEDIGQRQLEHTFRTNLFSMFYIVKEALKYLPLGGRIINTASVTAYKGNEGLLDYSSTKGAVVSFTRSLAHQLAERGILVNAVAPGPIWTPLIPASFPADKVEGFGTETLLKRPGQPSEVAPAYVFLASNDSSYITGQIIHPNGGTIVNG</sequence>
<dbReference type="PRINTS" id="PR00080">
    <property type="entry name" value="SDRFAMILY"/>
</dbReference>
<evidence type="ECO:0000313" key="4">
    <source>
        <dbReference type="EMBL" id="MFD0913879.1"/>
    </source>
</evidence>
<evidence type="ECO:0000256" key="3">
    <source>
        <dbReference type="SAM" id="MobiDB-lite"/>
    </source>
</evidence>
<protein>
    <submittedName>
        <fullName evidence="4">SDR family oxidoreductase</fullName>
    </submittedName>
</protein>
<accession>A0ABW3F7N9</accession>
<organism evidence="4 5">
    <name type="scientific">Methylophilus luteus</name>
    <dbReference type="NCBI Taxonomy" id="640108"/>
    <lineage>
        <taxon>Bacteria</taxon>
        <taxon>Pseudomonadati</taxon>
        <taxon>Pseudomonadota</taxon>
        <taxon>Betaproteobacteria</taxon>
        <taxon>Nitrosomonadales</taxon>
        <taxon>Methylophilaceae</taxon>
        <taxon>Methylophilus</taxon>
    </lineage>
</organism>
<gene>
    <name evidence="4" type="ORF">ACFQ1Z_10005</name>
</gene>
<comment type="caution">
    <text evidence="4">The sequence shown here is derived from an EMBL/GenBank/DDBJ whole genome shotgun (WGS) entry which is preliminary data.</text>
</comment>
<dbReference type="Gene3D" id="3.40.50.720">
    <property type="entry name" value="NAD(P)-binding Rossmann-like Domain"/>
    <property type="match status" value="1"/>
</dbReference>
<evidence type="ECO:0000256" key="1">
    <source>
        <dbReference type="ARBA" id="ARBA00006484"/>
    </source>
</evidence>
<name>A0ABW3F7N9_9PROT</name>
<dbReference type="RefSeq" id="WP_379057352.1">
    <property type="nucleotide sequence ID" value="NZ_JBHTKB010000002.1"/>
</dbReference>
<reference evidence="5" key="1">
    <citation type="journal article" date="2019" name="Int. J. Syst. Evol. Microbiol.">
        <title>The Global Catalogue of Microorganisms (GCM) 10K type strain sequencing project: providing services to taxonomists for standard genome sequencing and annotation.</title>
        <authorList>
            <consortium name="The Broad Institute Genomics Platform"/>
            <consortium name="The Broad Institute Genome Sequencing Center for Infectious Disease"/>
            <person name="Wu L."/>
            <person name="Ma J."/>
        </authorList>
    </citation>
    <scope>NUCLEOTIDE SEQUENCE [LARGE SCALE GENOMIC DNA]</scope>
    <source>
        <strain evidence="5">CCUG 58412</strain>
    </source>
</reference>
<keyword evidence="5" id="KW-1185">Reference proteome</keyword>
<dbReference type="InterPro" id="IPR002347">
    <property type="entry name" value="SDR_fam"/>
</dbReference>
<dbReference type="PANTHER" id="PTHR48107:SF16">
    <property type="entry name" value="NADPH-DEPENDENT ALDEHYDE REDUCTASE 1, CHLOROPLASTIC"/>
    <property type="match status" value="1"/>
</dbReference>
<comment type="similarity">
    <text evidence="1">Belongs to the short-chain dehydrogenases/reductases (SDR) family.</text>
</comment>
<dbReference type="InterPro" id="IPR036291">
    <property type="entry name" value="NAD(P)-bd_dom_sf"/>
</dbReference>
<feature type="region of interest" description="Disordered" evidence="3">
    <location>
        <begin position="1"/>
        <end position="35"/>
    </location>
</feature>
<dbReference type="CDD" id="cd05355">
    <property type="entry name" value="SDR_c1"/>
    <property type="match status" value="1"/>
</dbReference>
<dbReference type="Proteomes" id="UP001597128">
    <property type="component" value="Unassembled WGS sequence"/>
</dbReference>
<dbReference type="InterPro" id="IPR020904">
    <property type="entry name" value="Sc_DH/Rdtase_CS"/>
</dbReference>
<dbReference type="SUPFAM" id="SSF51735">
    <property type="entry name" value="NAD(P)-binding Rossmann-fold domains"/>
    <property type="match status" value="1"/>
</dbReference>
<dbReference type="PRINTS" id="PR00081">
    <property type="entry name" value="GDHRDH"/>
</dbReference>
<feature type="compositionally biased region" description="Basic and acidic residues" evidence="3">
    <location>
        <begin position="7"/>
        <end position="16"/>
    </location>
</feature>
<dbReference type="PANTHER" id="PTHR48107">
    <property type="entry name" value="NADPH-DEPENDENT ALDEHYDE REDUCTASE-LIKE PROTEIN, CHLOROPLASTIC-RELATED"/>
    <property type="match status" value="1"/>
</dbReference>
<evidence type="ECO:0000256" key="2">
    <source>
        <dbReference type="ARBA" id="ARBA00023002"/>
    </source>
</evidence>
<keyword evidence="2" id="KW-0560">Oxidoreductase</keyword>
<dbReference type="Pfam" id="PF13561">
    <property type="entry name" value="adh_short_C2"/>
    <property type="match status" value="1"/>
</dbReference>
<dbReference type="PROSITE" id="PS00061">
    <property type="entry name" value="ADH_SHORT"/>
    <property type="match status" value="1"/>
</dbReference>
<proteinExistence type="inferred from homology"/>